<dbReference type="GO" id="GO:0016020">
    <property type="term" value="C:membrane"/>
    <property type="evidence" value="ECO:0007669"/>
    <property type="project" value="InterPro"/>
</dbReference>
<protein>
    <submittedName>
        <fullName evidence="6">Methyl-accepting chemotaxis sensory transducer</fullName>
    </submittedName>
</protein>
<gene>
    <name evidence="6" type="ORF">C500_18775</name>
</gene>
<comment type="similarity">
    <text evidence="2">Belongs to the methyl-accepting chemotaxis (MCP) protein family.</text>
</comment>
<dbReference type="EMBL" id="AOHS01000059">
    <property type="protein sequence ID" value="ELY24418.1"/>
    <property type="molecule type" value="Genomic_DNA"/>
</dbReference>
<keyword evidence="1" id="KW-0807">Transducer</keyword>
<name>L9UJL1_NATMM</name>
<dbReference type="Proteomes" id="UP000011543">
    <property type="component" value="Unassembled WGS sequence"/>
</dbReference>
<evidence type="ECO:0000256" key="1">
    <source>
        <dbReference type="ARBA" id="ARBA00023224"/>
    </source>
</evidence>
<dbReference type="PANTHER" id="PTHR32089">
    <property type="entry name" value="METHYL-ACCEPTING CHEMOTAXIS PROTEIN MCPB"/>
    <property type="match status" value="1"/>
</dbReference>
<evidence type="ECO:0000256" key="2">
    <source>
        <dbReference type="ARBA" id="ARBA00029447"/>
    </source>
</evidence>
<sequence length="420" mass="45173">MKFGIVFLVLGLSIGGLGLVSTTLLTDNVEATSLDEREDAAYQEGVALEEWLTQNENQVATTADAPVTDSGDVAAIDSYLENVYYDLSEARVNALYVDTESGEILTGIGTDAETVEELEFPETDELNEDLSTNLVQQTEPYATPDETGTETDEQAVVSYYVGVDGGDGALVFSFDLADRSTGMVSAADSGTVVTVVDEQGQIVGDDAYLGGSIDDAGQTFLMEYEDTNGVLEASQEEARGSIRVDDPPGETLQNEPYNFDPEGYVAGYYTTNDGWTVLVHTDEADALGLANSATQFGLLITFAGVALIGLFGTILGRNTARSLSDLSERATSIRDGAYDTTVESSRIDEIGVLYDSFDDMRGSLVETIDEAETAREDAEHERERVARINRQLERTADEYSDVMEAAADGDLTARMDADSD</sequence>
<dbReference type="GO" id="GO:0007165">
    <property type="term" value="P:signal transduction"/>
    <property type="evidence" value="ECO:0007669"/>
    <property type="project" value="UniProtKB-KW"/>
</dbReference>
<dbReference type="PROSITE" id="PS50885">
    <property type="entry name" value="HAMP"/>
    <property type="match status" value="1"/>
</dbReference>
<evidence type="ECO:0000256" key="3">
    <source>
        <dbReference type="SAM" id="Coils"/>
    </source>
</evidence>
<feature type="transmembrane region" description="Helical" evidence="4">
    <location>
        <begin position="296"/>
        <end position="316"/>
    </location>
</feature>
<feature type="coiled-coil region" evidence="3">
    <location>
        <begin position="361"/>
        <end position="398"/>
    </location>
</feature>
<evidence type="ECO:0000313" key="6">
    <source>
        <dbReference type="EMBL" id="ELY24418.1"/>
    </source>
</evidence>
<keyword evidence="3" id="KW-0175">Coiled coil</keyword>
<dbReference type="SMART" id="SM00304">
    <property type="entry name" value="HAMP"/>
    <property type="match status" value="1"/>
</dbReference>
<dbReference type="CDD" id="cd06225">
    <property type="entry name" value="HAMP"/>
    <property type="match status" value="1"/>
</dbReference>
<dbReference type="InterPro" id="IPR003660">
    <property type="entry name" value="HAMP_dom"/>
</dbReference>
<evidence type="ECO:0000259" key="5">
    <source>
        <dbReference type="PROSITE" id="PS50885"/>
    </source>
</evidence>
<organism evidence="6 7">
    <name type="scientific">Natrialba magadii (strain ATCC 43099 / DSM 3394 / CCM 3739 / CIP 104546 / IAM 13178 / JCM 8861 / NBRC 102185 / NCIMB 2190 / MS3)</name>
    <name type="common">Natronobacterium magadii</name>
    <dbReference type="NCBI Taxonomy" id="547559"/>
    <lineage>
        <taxon>Archaea</taxon>
        <taxon>Methanobacteriati</taxon>
        <taxon>Methanobacteriota</taxon>
        <taxon>Stenosarchaea group</taxon>
        <taxon>Halobacteria</taxon>
        <taxon>Halobacteriales</taxon>
        <taxon>Natrialbaceae</taxon>
        <taxon>Natrialba</taxon>
    </lineage>
</organism>
<accession>L9UJL1</accession>
<proteinExistence type="inferred from homology"/>
<dbReference type="AlphaFoldDB" id="L9UJL1"/>
<dbReference type="SUPFAM" id="SSF158472">
    <property type="entry name" value="HAMP domain-like"/>
    <property type="match status" value="1"/>
</dbReference>
<keyword evidence="4" id="KW-0472">Membrane</keyword>
<feature type="non-terminal residue" evidence="6">
    <location>
        <position position="420"/>
    </location>
</feature>
<dbReference type="Gene3D" id="6.10.250.1910">
    <property type="match status" value="1"/>
</dbReference>
<evidence type="ECO:0000256" key="4">
    <source>
        <dbReference type="SAM" id="Phobius"/>
    </source>
</evidence>
<dbReference type="Pfam" id="PF00672">
    <property type="entry name" value="HAMP"/>
    <property type="match status" value="1"/>
</dbReference>
<dbReference type="PANTHER" id="PTHR32089:SF112">
    <property type="entry name" value="LYSOZYME-LIKE PROTEIN-RELATED"/>
    <property type="match status" value="1"/>
</dbReference>
<keyword evidence="4" id="KW-1133">Transmembrane helix</keyword>
<feature type="domain" description="HAMP" evidence="5">
    <location>
        <begin position="317"/>
        <end position="369"/>
    </location>
</feature>
<comment type="caution">
    <text evidence="6">The sequence shown here is derived from an EMBL/GenBank/DDBJ whole genome shotgun (WGS) entry which is preliminary data.</text>
</comment>
<dbReference type="RefSeq" id="WP_004217158.1">
    <property type="nucleotide sequence ID" value="NZ_AOHS01000059.1"/>
</dbReference>
<keyword evidence="4" id="KW-0812">Transmembrane</keyword>
<reference evidence="6 7" key="1">
    <citation type="journal article" date="2014" name="PLoS Genet.">
        <title>Phylogenetically driven sequencing of extremely halophilic archaea reveals strategies for static and dynamic osmo-response.</title>
        <authorList>
            <person name="Becker E.A."/>
            <person name="Seitzer P.M."/>
            <person name="Tritt A."/>
            <person name="Larsen D."/>
            <person name="Krusor M."/>
            <person name="Yao A.I."/>
            <person name="Wu D."/>
            <person name="Madern D."/>
            <person name="Eisen J.A."/>
            <person name="Darling A.E."/>
            <person name="Facciotti M.T."/>
        </authorList>
    </citation>
    <scope>NUCLEOTIDE SEQUENCE [LARGE SCALE GENOMIC DNA]</scope>
    <source>
        <strain evidence="7">ATCC 43099 / DSM 3394 / CCM 3739 / CIP 104546 / IAM 13178 / JCM 8861 / NBRC 102185 / NCIMB 2190 / MS3</strain>
    </source>
</reference>
<evidence type="ECO:0000313" key="7">
    <source>
        <dbReference type="Proteomes" id="UP000011543"/>
    </source>
</evidence>